<comment type="similarity">
    <text evidence="3 10">Belongs to the complex I subunit 3 family.</text>
</comment>
<evidence type="ECO:0000256" key="10">
    <source>
        <dbReference type="RuleBase" id="RU003640"/>
    </source>
</evidence>
<dbReference type="Pfam" id="PF00507">
    <property type="entry name" value="Oxidored_q4"/>
    <property type="match status" value="1"/>
</dbReference>
<evidence type="ECO:0000256" key="8">
    <source>
        <dbReference type="ARBA" id="ARBA00023136"/>
    </source>
</evidence>
<evidence type="ECO:0000256" key="9">
    <source>
        <dbReference type="ARBA" id="ARBA00049551"/>
    </source>
</evidence>
<dbReference type="InterPro" id="IPR000440">
    <property type="entry name" value="NADH_UbQ/plastoQ_OxRdtase_su3"/>
</dbReference>
<gene>
    <name evidence="11" type="primary">nad3</name>
</gene>
<evidence type="ECO:0000313" key="11">
    <source>
        <dbReference type="EMBL" id="AML80559.1"/>
    </source>
</evidence>
<keyword evidence="10" id="KW-0520">NAD</keyword>
<evidence type="ECO:0000256" key="6">
    <source>
        <dbReference type="ARBA" id="ARBA00022692"/>
    </source>
</evidence>
<name>A0A2Z1FCZ9_ULVPR</name>
<feature type="transmembrane region" description="Helical" evidence="10">
    <location>
        <begin position="6"/>
        <end position="30"/>
    </location>
</feature>
<comment type="subcellular location">
    <subcellularLocation>
        <location evidence="2">Membrane</location>
    </subcellularLocation>
    <subcellularLocation>
        <location evidence="10">Mitochondrion membrane</location>
        <topology evidence="10">Multi-pass membrane protein</topology>
    </subcellularLocation>
</comment>
<sequence>MFDYLAILIYLIVAAGFAIIFSGAAFLVAFRRLNSEKTAQYECGFDPFDDARSKFDVRFYLDALLFLVMDLEVNILFCFPFSIALADIGPMGYWVGISFLIILTIGFFYEWSKGALDWA</sequence>
<dbReference type="GO" id="GO:0031966">
    <property type="term" value="C:mitochondrial membrane"/>
    <property type="evidence" value="ECO:0007669"/>
    <property type="project" value="UniProtKB-SubCell"/>
</dbReference>
<organism evidence="11">
    <name type="scientific">Ulva prolifera</name>
    <name type="common">Green seaweed</name>
    <name type="synonym">Enteromorpha prolifera</name>
    <dbReference type="NCBI Taxonomy" id="3117"/>
    <lineage>
        <taxon>Eukaryota</taxon>
        <taxon>Viridiplantae</taxon>
        <taxon>Chlorophyta</taxon>
        <taxon>core chlorophytes</taxon>
        <taxon>Ulvophyceae</taxon>
        <taxon>OUU clade</taxon>
        <taxon>Ulvales</taxon>
        <taxon>Ulvaceae</taxon>
        <taxon>Ulva</taxon>
    </lineage>
</organism>
<proteinExistence type="inferred from homology"/>
<keyword evidence="7 10" id="KW-1133">Transmembrane helix</keyword>
<feature type="transmembrane region" description="Helical" evidence="10">
    <location>
        <begin position="59"/>
        <end position="85"/>
    </location>
</feature>
<dbReference type="PANTHER" id="PTHR11058">
    <property type="entry name" value="NADH-UBIQUINONE OXIDOREDUCTASE CHAIN 3"/>
    <property type="match status" value="1"/>
</dbReference>
<keyword evidence="8 10" id="KW-0472">Membrane</keyword>
<dbReference type="EC" id="7.1.1.2" evidence="10"/>
<keyword evidence="10" id="KW-1278">Translocase</keyword>
<evidence type="ECO:0000256" key="3">
    <source>
        <dbReference type="ARBA" id="ARBA00008472"/>
    </source>
</evidence>
<geneLocation type="mitochondrion" evidence="11"/>
<keyword evidence="10 11" id="KW-0830">Ubiquinone</keyword>
<keyword evidence="10" id="KW-0249">Electron transport</keyword>
<keyword evidence="10" id="KW-0679">Respiratory chain</keyword>
<feature type="transmembrane region" description="Helical" evidence="10">
    <location>
        <begin position="91"/>
        <end position="109"/>
    </location>
</feature>
<dbReference type="Gene3D" id="1.20.58.1610">
    <property type="entry name" value="NADH:ubiquinone/plastoquinone oxidoreductase, chain 3"/>
    <property type="match status" value="1"/>
</dbReference>
<comment type="function">
    <text evidence="10">Core subunit of the mitochondrial membrane respiratory chain NADH dehydrogenase (Complex I) which catalyzes electron transfer from NADH through the respiratory chain, using ubiquinone as an electron acceptor. Essential for the catalytic activity of complex I.</text>
</comment>
<comment type="function">
    <text evidence="1">Core subunit of the mitochondrial membrane respiratory chain NADH dehydrogenase (Complex I) that is believed to belong to the minimal assembly required for catalysis. Complex I functions in the transfer of electrons from NADH to the respiratory chain. The immediate electron acceptor for the enzyme is believed to be ubiquinone.</text>
</comment>
<accession>A0A2Z1FCZ9</accession>
<dbReference type="InterPro" id="IPR038430">
    <property type="entry name" value="NDAH_ubi_oxred_su3_sf"/>
</dbReference>
<dbReference type="GO" id="GO:0008137">
    <property type="term" value="F:NADH dehydrogenase (ubiquinone) activity"/>
    <property type="evidence" value="ECO:0007669"/>
    <property type="project" value="UniProtKB-UniRule"/>
</dbReference>
<protein>
    <recommendedName>
        <fullName evidence="4 10">NADH-ubiquinone oxidoreductase chain 3</fullName>
        <ecNumber evidence="10">7.1.1.2</ecNumber>
    </recommendedName>
</protein>
<keyword evidence="6 10" id="KW-0812">Transmembrane</keyword>
<dbReference type="GO" id="GO:0030964">
    <property type="term" value="C:NADH dehydrogenase complex"/>
    <property type="evidence" value="ECO:0007669"/>
    <property type="project" value="TreeGrafter"/>
</dbReference>
<evidence type="ECO:0000256" key="4">
    <source>
        <dbReference type="ARBA" id="ARBA00021007"/>
    </source>
</evidence>
<dbReference type="PANTHER" id="PTHR11058:SF9">
    <property type="entry name" value="NADH-UBIQUINONE OXIDOREDUCTASE CHAIN 3"/>
    <property type="match status" value="1"/>
</dbReference>
<keyword evidence="10 11" id="KW-0496">Mitochondrion</keyword>
<dbReference type="AlphaFoldDB" id="A0A2Z1FCZ9"/>
<evidence type="ECO:0000256" key="7">
    <source>
        <dbReference type="ARBA" id="ARBA00022989"/>
    </source>
</evidence>
<evidence type="ECO:0000256" key="2">
    <source>
        <dbReference type="ARBA" id="ARBA00004370"/>
    </source>
</evidence>
<dbReference type="EMBL" id="KU161104">
    <property type="protein sequence ID" value="AML80559.1"/>
    <property type="molecule type" value="Genomic_DNA"/>
</dbReference>
<evidence type="ECO:0000256" key="1">
    <source>
        <dbReference type="ARBA" id="ARBA00003257"/>
    </source>
</evidence>
<evidence type="ECO:0000256" key="5">
    <source>
        <dbReference type="ARBA" id="ARBA00022448"/>
    </source>
</evidence>
<comment type="catalytic activity">
    <reaction evidence="9 10">
        <text>a ubiquinone + NADH + 5 H(+)(in) = a ubiquinol + NAD(+) + 4 H(+)(out)</text>
        <dbReference type="Rhea" id="RHEA:29091"/>
        <dbReference type="Rhea" id="RHEA-COMP:9565"/>
        <dbReference type="Rhea" id="RHEA-COMP:9566"/>
        <dbReference type="ChEBI" id="CHEBI:15378"/>
        <dbReference type="ChEBI" id="CHEBI:16389"/>
        <dbReference type="ChEBI" id="CHEBI:17976"/>
        <dbReference type="ChEBI" id="CHEBI:57540"/>
        <dbReference type="ChEBI" id="CHEBI:57945"/>
        <dbReference type="EC" id="7.1.1.2"/>
    </reaction>
</comment>
<reference evidence="11" key="1">
    <citation type="journal article" date="2016" name="Mitochondrial DNA Part B Resour">
        <title>Complete mitochondrial genome of Ulva prolifera, the dominant species of green macroalgal blooms in Yellow Sea, China.</title>
        <authorList>
            <person name="Zhou L."/>
            <person name="Wang L."/>
            <person name="Zhang J."/>
            <person name="Cai C."/>
            <person name="He P."/>
        </authorList>
    </citation>
    <scope>NUCLEOTIDE SEQUENCE</scope>
</reference>
<keyword evidence="5 10" id="KW-0813">Transport</keyword>